<evidence type="ECO:0000256" key="7">
    <source>
        <dbReference type="ARBA" id="ARBA00023242"/>
    </source>
</evidence>
<keyword evidence="6" id="KW-0653">Protein transport</keyword>
<sequence length="1107" mass="123036">MTEFNRIDDVDAFCLKLYSGDKGATLRVTVDGWRRIIDEIGLQLLMAVLRESTSVYSITFVSRATSECLETLFSDADELTQFTLSVYELLCLRDAVLSAAAKVALRQLVCVAVQRGYHYSQTLAQMPSSVCASCSSSMQAGDQDDRLRVGCEMLSDLVTTLSGRRMNTFASDVSIARSFRDTHLPRIFRLAVQVVKEVRPSSFALIAAGLKLVQHVLEFDFACDTIQVEGEENPVTVTYPENWAADILDVQLMDRLWYLYRTPNLEPDVVHTLLEVLTSLVSLRKSFFTDVELRPRWYSIILLQTHLAMERCLHLEDEETLSVFARLLNRIKPNCDLSELMQLAEFSPWLRSLCSFTRKCLANWKHASTSMLSLLSVWGRLIGATSYAMQDTSEMQYCGLQVIGGYLECLHSRVQTFTVELVKFMSSGSDPGRQANPNCIPVQYILDDDEEGARLESEFVMKIVMGCGEEAWKMLEVNSEQVSQSVFTHVRSNASAVSGDHIVLIEEVAWSLHLLGAALNSDGAIDRGSVHVLTILLHSLVLLQRFSTHVRFLDSVPPCVRGHVATATTRVLAAILSKTVSVYVVSNRKTSAFVEHLSSQLRQCGQMDPAGKFGAHFLNIAVQALWMVLNATNVTKEVRVEVLQLLDEWTSTSSVLRLLKETHSYAYLMNLHSESIPTPLQHPGELKARYLFIRCVAQVRFVDASALTDSVINTLMEPVLARISHAVHGAASGDCCAESTSRLTLALCDMHGVLSCTERRPYRVVMDIIEPFLYPMADAVLHESSCGEETVTQLLELVNELALNKNQRILFGPQSAKAVHIFRYVSHVVVRSAPLAHLALEGSATESSAQTPSPQLVEWGWKVVRLVLSAAHHVLHGGWCNLGVLQLYEDAALTNLLSCVWGLLCRLPIRECIARSKVCAAAIKVVSVLSARFFHDFWAKQSPPEVLRVVGFVESLAFPASVNLVEAAQQNDALQAMDRLVNCCWVRTAYPVEELHQAGVMKSALLRADPMVFHRFITCALERSVAVDNHGMRKLLLPLFYVEGNAAGEVAHYFCSRATTPAAMHTLQAQFSDIQRHVTANGDITSRTVDELANALHTLIGTLRESL</sequence>
<dbReference type="KEGG" id="phet:94293689"/>
<accession>A0A836LGQ0</accession>
<proteinExistence type="inferred from homology"/>
<protein>
    <submittedName>
        <fullName evidence="8">Uncharacterized protein</fullName>
    </submittedName>
</protein>
<dbReference type="OrthoDB" id="244158at2759"/>
<reference evidence="8 9" key="1">
    <citation type="submission" date="2021-02" db="EMBL/GenBank/DDBJ databases">
        <title>Porcisia hertigi Genome sequencing and assembly.</title>
        <authorList>
            <person name="Almutairi H."/>
            <person name="Gatherer D."/>
        </authorList>
    </citation>
    <scope>NUCLEOTIDE SEQUENCE [LARGE SCALE GENOMIC DNA]</scope>
    <source>
        <strain evidence="8 9">C119</strain>
    </source>
</reference>
<keyword evidence="9" id="KW-1185">Reference proteome</keyword>
<dbReference type="GO" id="GO:0005643">
    <property type="term" value="C:nuclear pore"/>
    <property type="evidence" value="ECO:0007669"/>
    <property type="project" value="TreeGrafter"/>
</dbReference>
<dbReference type="RefSeq" id="XP_067759093.1">
    <property type="nucleotide sequence ID" value="XM_067903612.1"/>
</dbReference>
<keyword evidence="4" id="KW-0813">Transport</keyword>
<evidence type="ECO:0000313" key="9">
    <source>
        <dbReference type="Proteomes" id="UP000674318"/>
    </source>
</evidence>
<evidence type="ECO:0000256" key="3">
    <source>
        <dbReference type="ARBA" id="ARBA00009466"/>
    </source>
</evidence>
<evidence type="ECO:0000256" key="1">
    <source>
        <dbReference type="ARBA" id="ARBA00004123"/>
    </source>
</evidence>
<dbReference type="EMBL" id="JAFJZO010000010">
    <property type="protein sequence ID" value="KAG5510352.1"/>
    <property type="molecule type" value="Genomic_DNA"/>
</dbReference>
<keyword evidence="7" id="KW-0539">Nucleus</keyword>
<dbReference type="GO" id="GO:0006611">
    <property type="term" value="P:protein export from nucleus"/>
    <property type="evidence" value="ECO:0007669"/>
    <property type="project" value="TreeGrafter"/>
</dbReference>
<evidence type="ECO:0000256" key="5">
    <source>
        <dbReference type="ARBA" id="ARBA00022490"/>
    </source>
</evidence>
<keyword evidence="5" id="KW-0963">Cytoplasm</keyword>
<comment type="similarity">
    <text evidence="3">Belongs to the exportin family.</text>
</comment>
<dbReference type="GO" id="GO:0005737">
    <property type="term" value="C:cytoplasm"/>
    <property type="evidence" value="ECO:0007669"/>
    <property type="project" value="UniProtKB-SubCell"/>
</dbReference>
<evidence type="ECO:0000256" key="6">
    <source>
        <dbReference type="ARBA" id="ARBA00022927"/>
    </source>
</evidence>
<dbReference type="Proteomes" id="UP000674318">
    <property type="component" value="Chromosome 10"/>
</dbReference>
<dbReference type="InterPro" id="IPR044189">
    <property type="entry name" value="XPO4/7-like"/>
</dbReference>
<dbReference type="GO" id="GO:0005049">
    <property type="term" value="F:nuclear export signal receptor activity"/>
    <property type="evidence" value="ECO:0007669"/>
    <property type="project" value="InterPro"/>
</dbReference>
<evidence type="ECO:0000256" key="2">
    <source>
        <dbReference type="ARBA" id="ARBA00004496"/>
    </source>
</evidence>
<dbReference type="AlphaFoldDB" id="A0A836LGQ0"/>
<evidence type="ECO:0000256" key="4">
    <source>
        <dbReference type="ARBA" id="ARBA00022448"/>
    </source>
</evidence>
<dbReference type="PANTHER" id="PTHR12596">
    <property type="entry name" value="EXPORTIN 4,7-RELATED"/>
    <property type="match status" value="1"/>
</dbReference>
<dbReference type="GeneID" id="94293689"/>
<name>A0A836LGQ0_9TRYP</name>
<gene>
    <name evidence="8" type="ORF">JKF63_07681</name>
</gene>
<comment type="caution">
    <text evidence="8">The sequence shown here is derived from an EMBL/GenBank/DDBJ whole genome shotgun (WGS) entry which is preliminary data.</text>
</comment>
<evidence type="ECO:0000313" key="8">
    <source>
        <dbReference type="EMBL" id="KAG5510352.1"/>
    </source>
</evidence>
<comment type="subcellular location">
    <subcellularLocation>
        <location evidence="2">Cytoplasm</location>
    </subcellularLocation>
    <subcellularLocation>
        <location evidence="1">Nucleus</location>
    </subcellularLocation>
</comment>
<organism evidence="8 9">
    <name type="scientific">Porcisia hertigi</name>
    <dbReference type="NCBI Taxonomy" id="2761500"/>
    <lineage>
        <taxon>Eukaryota</taxon>
        <taxon>Discoba</taxon>
        <taxon>Euglenozoa</taxon>
        <taxon>Kinetoplastea</taxon>
        <taxon>Metakinetoplastina</taxon>
        <taxon>Trypanosomatida</taxon>
        <taxon>Trypanosomatidae</taxon>
        <taxon>Leishmaniinae</taxon>
        <taxon>Porcisia</taxon>
    </lineage>
</organism>
<dbReference type="PANTHER" id="PTHR12596:SF19">
    <property type="entry name" value="IMPORTIN N-TERMINAL DOMAIN-CONTAINING PROTEIN"/>
    <property type="match status" value="1"/>
</dbReference>